<evidence type="ECO:0000313" key="1">
    <source>
        <dbReference type="EMBL" id="KAK8916406.1"/>
    </source>
</evidence>
<comment type="caution">
    <text evidence="1">The sequence shown here is derived from an EMBL/GenBank/DDBJ whole genome shotgun (WGS) entry which is preliminary data.</text>
</comment>
<evidence type="ECO:0000313" key="2">
    <source>
        <dbReference type="Proteomes" id="UP001418222"/>
    </source>
</evidence>
<organism evidence="1 2">
    <name type="scientific">Platanthera zijinensis</name>
    <dbReference type="NCBI Taxonomy" id="2320716"/>
    <lineage>
        <taxon>Eukaryota</taxon>
        <taxon>Viridiplantae</taxon>
        <taxon>Streptophyta</taxon>
        <taxon>Embryophyta</taxon>
        <taxon>Tracheophyta</taxon>
        <taxon>Spermatophyta</taxon>
        <taxon>Magnoliopsida</taxon>
        <taxon>Liliopsida</taxon>
        <taxon>Asparagales</taxon>
        <taxon>Orchidaceae</taxon>
        <taxon>Orchidoideae</taxon>
        <taxon>Orchideae</taxon>
        <taxon>Orchidinae</taxon>
        <taxon>Platanthera</taxon>
    </lineage>
</organism>
<protein>
    <submittedName>
        <fullName evidence="1">Uncharacterized protein</fullName>
    </submittedName>
</protein>
<name>A0AAP0AV87_9ASPA</name>
<accession>A0AAP0AV87</accession>
<dbReference type="AlphaFoldDB" id="A0AAP0AV87"/>
<gene>
    <name evidence="1" type="ORF">KSP39_PZI022186</name>
</gene>
<dbReference type="Proteomes" id="UP001418222">
    <property type="component" value="Unassembled WGS sequence"/>
</dbReference>
<proteinExistence type="predicted"/>
<keyword evidence="2" id="KW-1185">Reference proteome</keyword>
<reference evidence="1 2" key="1">
    <citation type="journal article" date="2022" name="Nat. Plants">
        <title>Genomes of leafy and leafless Platanthera orchids illuminate the evolution of mycoheterotrophy.</title>
        <authorList>
            <person name="Li M.H."/>
            <person name="Liu K.W."/>
            <person name="Li Z."/>
            <person name="Lu H.C."/>
            <person name="Ye Q.L."/>
            <person name="Zhang D."/>
            <person name="Wang J.Y."/>
            <person name="Li Y.F."/>
            <person name="Zhong Z.M."/>
            <person name="Liu X."/>
            <person name="Yu X."/>
            <person name="Liu D.K."/>
            <person name="Tu X.D."/>
            <person name="Liu B."/>
            <person name="Hao Y."/>
            <person name="Liao X.Y."/>
            <person name="Jiang Y.T."/>
            <person name="Sun W.H."/>
            <person name="Chen J."/>
            <person name="Chen Y.Q."/>
            <person name="Ai Y."/>
            <person name="Zhai J.W."/>
            <person name="Wu S.S."/>
            <person name="Zhou Z."/>
            <person name="Hsiao Y.Y."/>
            <person name="Wu W.L."/>
            <person name="Chen Y.Y."/>
            <person name="Lin Y.F."/>
            <person name="Hsu J.L."/>
            <person name="Li C.Y."/>
            <person name="Wang Z.W."/>
            <person name="Zhao X."/>
            <person name="Zhong W.Y."/>
            <person name="Ma X.K."/>
            <person name="Ma L."/>
            <person name="Huang J."/>
            <person name="Chen G.Z."/>
            <person name="Huang M.Z."/>
            <person name="Huang L."/>
            <person name="Peng D.H."/>
            <person name="Luo Y.B."/>
            <person name="Zou S.Q."/>
            <person name="Chen S.P."/>
            <person name="Lan S."/>
            <person name="Tsai W.C."/>
            <person name="Van de Peer Y."/>
            <person name="Liu Z.J."/>
        </authorList>
    </citation>
    <scope>NUCLEOTIDE SEQUENCE [LARGE SCALE GENOMIC DNA]</scope>
    <source>
        <strain evidence="1">Lor287</strain>
    </source>
</reference>
<dbReference type="EMBL" id="JBBWWQ010000020">
    <property type="protein sequence ID" value="KAK8916406.1"/>
    <property type="molecule type" value="Genomic_DNA"/>
</dbReference>
<dbReference type="PANTHER" id="PTHR31110">
    <property type="entry name" value="PESTICIDAL CRYSTAL CRY8BA PROTEIN"/>
    <property type="match status" value="1"/>
</dbReference>
<sequence length="1108" mass="125370">MFTEGLDENAINWITKGSECDKQCRSPLIEKSPLGSISNSPLLHKRSNFQSPKVLPPVKFHAGVLGFTSKTFDDDSEEDNESVASVSGGYCAYYSDISEDDFLHTSDSNLFLKAQELSHEQEVKSKSESTSESLRVPDSTLRRTLVRGPSKENLKCYVHNDYIPERFEDLGTPSAPPIMVGGREESILAKENSESIEVSSDLGCQMIDTKDSQIRNISVVLDGGTCSRQKILSTQSQDYTSSAQTSWQSFVAYDACFRLCLNAWEKKCMEAQQFLRGECMILREAFGIQKYLLQPQGHARGEGKPIGNAEGACTLNERKEIGKIEVEVKKVRTTPRRPKLVSTYSSPKLVLHVGTECVQHVTAVIKNKINALKATSFPDNQEEAFSCSIQLISACEEAVGDLVTPIWLTPGMGESCVFYPENQNYALLIQVQNINNLLGQTKIPISLLLSDSQQGEKVKWWPLYSEDRGSVGKIQLSISVSSSLDKMSSTKAGPPVETLIYDLVMEASMRACDFHVRNLRIYGVWKWLLNEFAGYYGVASSYTKLRYLSYVINIAVPTKECLELICELLEPILKARTERNLTRQERSILFDCEVQIKNLLTTTFENYKSLDEHSSSGFANLVTPIIKTASPALSAAIKVFSLLNDILSQEAQNILTNYFKTAAVKRFRRHLIETEDFLSINCDVTEPITIAAAYSKMRAFCLNISNEIQDDIKIQNENILPSCIDLPNIAASVYSIQLCQRLRDFLSAFPPSKPAPHVVELLVSTADFERNLNSWNISHVHDGVISRDLFHDYIEVWIKDTQYQLVETCKAEKVPSSGISTHYATSSFVENMYEHIRDTLNGYKVVVNRWPQYLLSIENAVTHIERSIIKALEKQYSDVLMPLKEGIPKKIEKHVQKLTRRQAIPVYTVPIEFGIFLNTIRRILDVHHVLVEDILKSAASFWTFANESEHFGERMNGITILLRTNYKNYKQAIIKMFVNNTTANKSTSLKKILEETKETKGEVEIREKMQALSMQLTDSIRNLHAVFRIKIFIEICRDFWDEMGQIVLIFLESRRENRLWYRGFGSSYVLGMLDDVFASEMQTLQGNSIHDNDLEPPRSVVEARSILS</sequence>
<dbReference type="PANTHER" id="PTHR31110:SF3">
    <property type="entry name" value="PORTAL PROTEIN"/>
    <property type="match status" value="1"/>
</dbReference>